<proteinExistence type="predicted"/>
<dbReference type="PANTHER" id="PTHR11360">
    <property type="entry name" value="MONOCARBOXYLATE TRANSPORTER"/>
    <property type="match status" value="1"/>
</dbReference>
<sequence length="451" mass="50054">MEEKNEKKDNELVYPEGGYGWVIVFAIILLNISLLTLIYCFGIIFRDEFNDMGITAAKTSFLLHLQISLFCVVGFFGSPLLKRYSYRKVACAGATIWCSGIFLTSFANSYALLIVTISIMTGVGQGILMPATYLATNSYFKKRLTLAVSISTTGASIFSIFSPKLCHLLVTNLGRKYTVLTLFSISLLSFIGCFLLKPLPPAQKSEEDLVKLNHLNQQATPDNETSVQTYSETTRPKPKTETVISKLINLFDLSLLKQLSYSVAVLALSVSYAAELNVIVMLQFILPELAQFDGNDVANVTSVQFVFDIIGRLVIPMVCHYFNASPKWIYIGALIAASVARTLLAWYYQYYTVVYVAVCIFGVTKGLRAVYQSVIVPKLVPLDKYATANGFQMFFTGAISLVIGPVIGIIHDTWKSYVPALHTASILSCCCVVLWVNETIFNRKKPDRTES</sequence>
<dbReference type="PANTHER" id="PTHR11360:SF237">
    <property type="entry name" value="MONOCARBOXYLATE TRANSPORTER 12-B-LIKE PROTEIN"/>
    <property type="match status" value="1"/>
</dbReference>
<feature type="transmembrane region" description="Helical" evidence="1">
    <location>
        <begin position="263"/>
        <end position="285"/>
    </location>
</feature>
<feature type="transmembrane region" description="Helical" evidence="1">
    <location>
        <begin position="353"/>
        <end position="371"/>
    </location>
</feature>
<dbReference type="AlphaFoldDB" id="A0A9N9TEA3"/>
<name>A0A9N9TEA3_PHYSR</name>
<evidence type="ECO:0000313" key="2">
    <source>
        <dbReference type="EMBL" id="CAG9854141.1"/>
    </source>
</evidence>
<evidence type="ECO:0000256" key="1">
    <source>
        <dbReference type="SAM" id="Phobius"/>
    </source>
</evidence>
<feature type="transmembrane region" description="Helical" evidence="1">
    <location>
        <begin position="417"/>
        <end position="436"/>
    </location>
</feature>
<gene>
    <name evidence="2" type="ORF">PHYEVI_LOCUS606</name>
</gene>
<feature type="transmembrane region" description="Helical" evidence="1">
    <location>
        <begin position="391"/>
        <end position="411"/>
    </location>
</feature>
<protein>
    <submittedName>
        <fullName evidence="2">Uncharacterized protein</fullName>
    </submittedName>
</protein>
<dbReference type="GO" id="GO:0008028">
    <property type="term" value="F:monocarboxylic acid transmembrane transporter activity"/>
    <property type="evidence" value="ECO:0007669"/>
    <property type="project" value="TreeGrafter"/>
</dbReference>
<dbReference type="Proteomes" id="UP001153712">
    <property type="component" value="Chromosome 1"/>
</dbReference>
<dbReference type="Gene3D" id="1.20.1250.20">
    <property type="entry name" value="MFS general substrate transporter like domains"/>
    <property type="match status" value="2"/>
</dbReference>
<keyword evidence="1" id="KW-1133">Transmembrane helix</keyword>
<feature type="transmembrane region" description="Helical" evidence="1">
    <location>
        <begin position="146"/>
        <end position="165"/>
    </location>
</feature>
<feature type="transmembrane region" description="Helical" evidence="1">
    <location>
        <begin position="177"/>
        <end position="196"/>
    </location>
</feature>
<reference evidence="2" key="1">
    <citation type="submission" date="2022-01" db="EMBL/GenBank/DDBJ databases">
        <authorList>
            <person name="King R."/>
        </authorList>
    </citation>
    <scope>NUCLEOTIDE SEQUENCE</scope>
</reference>
<organism evidence="2 3">
    <name type="scientific">Phyllotreta striolata</name>
    <name type="common">Striped flea beetle</name>
    <name type="synonym">Crioceris striolata</name>
    <dbReference type="NCBI Taxonomy" id="444603"/>
    <lineage>
        <taxon>Eukaryota</taxon>
        <taxon>Metazoa</taxon>
        <taxon>Ecdysozoa</taxon>
        <taxon>Arthropoda</taxon>
        <taxon>Hexapoda</taxon>
        <taxon>Insecta</taxon>
        <taxon>Pterygota</taxon>
        <taxon>Neoptera</taxon>
        <taxon>Endopterygota</taxon>
        <taxon>Coleoptera</taxon>
        <taxon>Polyphaga</taxon>
        <taxon>Cucujiformia</taxon>
        <taxon>Chrysomeloidea</taxon>
        <taxon>Chrysomelidae</taxon>
        <taxon>Galerucinae</taxon>
        <taxon>Alticini</taxon>
        <taxon>Phyllotreta</taxon>
    </lineage>
</organism>
<feature type="transmembrane region" description="Helical" evidence="1">
    <location>
        <begin position="297"/>
        <end position="315"/>
    </location>
</feature>
<dbReference type="InterPro" id="IPR011701">
    <property type="entry name" value="MFS"/>
</dbReference>
<dbReference type="InterPro" id="IPR036259">
    <property type="entry name" value="MFS_trans_sf"/>
</dbReference>
<keyword evidence="1" id="KW-0472">Membrane</keyword>
<keyword evidence="1" id="KW-0812">Transmembrane</keyword>
<feature type="transmembrane region" description="Helical" evidence="1">
    <location>
        <begin position="327"/>
        <end position="347"/>
    </location>
</feature>
<dbReference type="SUPFAM" id="SSF103473">
    <property type="entry name" value="MFS general substrate transporter"/>
    <property type="match status" value="1"/>
</dbReference>
<keyword evidence="3" id="KW-1185">Reference proteome</keyword>
<dbReference type="Pfam" id="PF07690">
    <property type="entry name" value="MFS_1"/>
    <property type="match status" value="2"/>
</dbReference>
<dbReference type="OrthoDB" id="410267at2759"/>
<dbReference type="EMBL" id="OU900094">
    <property type="protein sequence ID" value="CAG9854141.1"/>
    <property type="molecule type" value="Genomic_DNA"/>
</dbReference>
<feature type="transmembrane region" description="Helical" evidence="1">
    <location>
        <begin position="21"/>
        <end position="45"/>
    </location>
</feature>
<accession>A0A9N9TEA3</accession>
<evidence type="ECO:0000313" key="3">
    <source>
        <dbReference type="Proteomes" id="UP001153712"/>
    </source>
</evidence>
<feature type="transmembrane region" description="Helical" evidence="1">
    <location>
        <begin position="57"/>
        <end position="77"/>
    </location>
</feature>
<dbReference type="InterPro" id="IPR050327">
    <property type="entry name" value="Proton-linked_MCT"/>
</dbReference>